<feature type="transmembrane region" description="Helical" evidence="1">
    <location>
        <begin position="358"/>
        <end position="378"/>
    </location>
</feature>
<feature type="transmembrane region" description="Helical" evidence="1">
    <location>
        <begin position="30"/>
        <end position="54"/>
    </location>
</feature>
<dbReference type="AlphaFoldDB" id="A0A183A6A6"/>
<evidence type="ECO:0000313" key="3">
    <source>
        <dbReference type="Proteomes" id="UP000272942"/>
    </source>
</evidence>
<dbReference type="Gene3D" id="1.20.1070.10">
    <property type="entry name" value="Rhodopsin 7-helix transmembrane proteins"/>
    <property type="match status" value="2"/>
</dbReference>
<dbReference type="Proteomes" id="UP000272942">
    <property type="component" value="Unassembled WGS sequence"/>
</dbReference>
<dbReference type="InterPro" id="IPR019427">
    <property type="entry name" value="7TM_GPCR_serpentine_rcpt_Srw"/>
</dbReference>
<dbReference type="SUPFAM" id="SSF81321">
    <property type="entry name" value="Family A G protein-coupled receptor-like"/>
    <property type="match status" value="2"/>
</dbReference>
<dbReference type="GO" id="GO:0008528">
    <property type="term" value="F:G protein-coupled peptide receptor activity"/>
    <property type="evidence" value="ECO:0007669"/>
    <property type="project" value="InterPro"/>
</dbReference>
<dbReference type="Pfam" id="PF10324">
    <property type="entry name" value="7TM_GPCR_Srw"/>
    <property type="match status" value="1"/>
</dbReference>
<feature type="transmembrane region" description="Helical" evidence="1">
    <location>
        <begin position="75"/>
        <end position="99"/>
    </location>
</feature>
<dbReference type="GO" id="GO:0005886">
    <property type="term" value="C:plasma membrane"/>
    <property type="evidence" value="ECO:0007669"/>
    <property type="project" value="TreeGrafter"/>
</dbReference>
<reference evidence="2 3" key="2">
    <citation type="submission" date="2018-11" db="EMBL/GenBank/DDBJ databases">
        <authorList>
            <consortium name="Pathogen Informatics"/>
        </authorList>
    </citation>
    <scope>NUCLEOTIDE SEQUENCE [LARGE SCALE GENOMIC DNA]</scope>
    <source>
        <strain evidence="2 3">Egypt</strain>
    </source>
</reference>
<dbReference type="PANTHER" id="PTHR46273">
    <property type="entry name" value="MYOSUPPRESSIN RECEPTOR 1, ISOFORM B-RELATED"/>
    <property type="match status" value="1"/>
</dbReference>
<feature type="transmembrane region" description="Helical" evidence="1">
    <location>
        <begin position="512"/>
        <end position="533"/>
    </location>
</feature>
<dbReference type="PANTHER" id="PTHR46273:SF4">
    <property type="entry name" value="AT19640P"/>
    <property type="match status" value="1"/>
</dbReference>
<feature type="transmembrane region" description="Helical" evidence="1">
    <location>
        <begin position="553"/>
        <end position="569"/>
    </location>
</feature>
<accession>A0A183A6A6</accession>
<evidence type="ECO:0000256" key="1">
    <source>
        <dbReference type="SAM" id="Phobius"/>
    </source>
</evidence>
<sequence>MNPQELCAQDETLHKNFERFMKCKHDYPNLITFMELFASAYGVLGLTVCCLSVLSNTMNLMLLSKRWLRRPTTSILIGISAMDLCVSMSQMPILLRYYLAPIFSQDNIHHQPMDDVPGSIQNSSYEDYFDNMNETYAVCSNSTPLVNSKDFGWVCNRPDASLSRWSVAFLFILAQCTALTSHTASVWFGVVLAAFRWWLISELSRKMNRMRRSINLAQQSIQLASSVIARSDIELSRVCVQCGRAILLVHGTQRSAALDPDMHTMDTCDRCGSLEPMEKPTTDKQSYNSAGSRWFRRSKSTFETRVKFHSSESLTEQRFVVQKSDASDQRLDVDHRLSFLCRVCCHSRNRVELSRANVQRALCLVFLLVSLFLSPYYLSAQIRAAYYIIMPCDPYFQLKKSLTQTKEVVHLCVDNKTQIRTILAGYMPLRKEDSVLDSYNFWIVAGMGKLAPCCLIAAFGFRLITHLRKNLSHRLTFTGHVTQPYSCSETKGPQKAQALKNRLRNHRRTSRLLILVILLILPVELPTAIILISKRYTHQGECLYLSLGDLLDWLTLVKNALTFVIYCAMSSEFRTAFCDSTKTVRNYTRFVCTLCRARRLPNQ</sequence>
<dbReference type="WBParaSite" id="ECPE_0000249101-mRNA-1">
    <property type="protein sequence ID" value="ECPE_0000249101-mRNA-1"/>
    <property type="gene ID" value="ECPE_0000249101"/>
</dbReference>
<proteinExistence type="predicted"/>
<dbReference type="InterPro" id="IPR053219">
    <property type="entry name" value="GPCR_Dmsr-1"/>
</dbReference>
<keyword evidence="1" id="KW-1133">Transmembrane helix</keyword>
<keyword evidence="1" id="KW-0812">Transmembrane</keyword>
<dbReference type="OrthoDB" id="6266718at2759"/>
<keyword evidence="1" id="KW-0472">Membrane</keyword>
<feature type="transmembrane region" description="Helical" evidence="1">
    <location>
        <begin position="439"/>
        <end position="464"/>
    </location>
</feature>
<evidence type="ECO:0000313" key="4">
    <source>
        <dbReference type="WBParaSite" id="ECPE_0000249101-mRNA-1"/>
    </source>
</evidence>
<keyword evidence="3" id="KW-1185">Reference proteome</keyword>
<name>A0A183A6A6_9TREM</name>
<evidence type="ECO:0000313" key="2">
    <source>
        <dbReference type="EMBL" id="VDP66627.1"/>
    </source>
</evidence>
<reference evidence="4" key="1">
    <citation type="submission" date="2016-06" db="UniProtKB">
        <authorList>
            <consortium name="WormBaseParasite"/>
        </authorList>
    </citation>
    <scope>IDENTIFICATION</scope>
</reference>
<dbReference type="EMBL" id="UZAN01039648">
    <property type="protein sequence ID" value="VDP66627.1"/>
    <property type="molecule type" value="Genomic_DNA"/>
</dbReference>
<protein>
    <submittedName>
        <fullName evidence="4">G_PROTEIN_RECEP_F1_2 domain-containing protein</fullName>
    </submittedName>
</protein>
<organism evidence="4">
    <name type="scientific">Echinostoma caproni</name>
    <dbReference type="NCBI Taxonomy" id="27848"/>
    <lineage>
        <taxon>Eukaryota</taxon>
        <taxon>Metazoa</taxon>
        <taxon>Spiralia</taxon>
        <taxon>Lophotrochozoa</taxon>
        <taxon>Platyhelminthes</taxon>
        <taxon>Trematoda</taxon>
        <taxon>Digenea</taxon>
        <taxon>Plagiorchiida</taxon>
        <taxon>Echinostomata</taxon>
        <taxon>Echinostomatoidea</taxon>
        <taxon>Echinostomatidae</taxon>
        <taxon>Echinostoma</taxon>
    </lineage>
</organism>
<feature type="transmembrane region" description="Helical" evidence="1">
    <location>
        <begin position="167"/>
        <end position="200"/>
    </location>
</feature>
<gene>
    <name evidence="2" type="ORF">ECPE_LOCUS2491</name>
</gene>